<dbReference type="Pfam" id="PF21857">
    <property type="entry name" value="DUF6913"/>
    <property type="match status" value="1"/>
</dbReference>
<dbReference type="AlphaFoldDB" id="A0A381T8T8"/>
<evidence type="ECO:0000313" key="1">
    <source>
        <dbReference type="EMBL" id="SVA11107.1"/>
    </source>
</evidence>
<protein>
    <submittedName>
        <fullName evidence="1">Uncharacterized protein</fullName>
    </submittedName>
</protein>
<organism evidence="1">
    <name type="scientific">marine metagenome</name>
    <dbReference type="NCBI Taxonomy" id="408172"/>
    <lineage>
        <taxon>unclassified sequences</taxon>
        <taxon>metagenomes</taxon>
        <taxon>ecological metagenomes</taxon>
    </lineage>
</organism>
<dbReference type="EMBL" id="UINC01004015">
    <property type="protein sequence ID" value="SVA11107.1"/>
    <property type="molecule type" value="Genomic_DNA"/>
</dbReference>
<reference evidence="1" key="1">
    <citation type="submission" date="2018-05" db="EMBL/GenBank/DDBJ databases">
        <authorList>
            <person name="Lanie J.A."/>
            <person name="Ng W.-L."/>
            <person name="Kazmierczak K.M."/>
            <person name="Andrzejewski T.M."/>
            <person name="Davidsen T.M."/>
            <person name="Wayne K.J."/>
            <person name="Tettelin H."/>
            <person name="Glass J.I."/>
            <person name="Rusch D."/>
            <person name="Podicherti R."/>
            <person name="Tsui H.-C.T."/>
            <person name="Winkler M.E."/>
        </authorList>
    </citation>
    <scope>NUCLEOTIDE SEQUENCE</scope>
</reference>
<name>A0A381T8T8_9ZZZZ</name>
<gene>
    <name evidence="1" type="ORF">METZ01_LOCUS63961</name>
</gene>
<sequence length="206" mass="24073">MLSTNLSDNYNHITAVLTSYYSPYISHMKIPWRIQFLFWWYTLLRRKFNHERVIKIGKKGRGASKILFLLPAEKEHAQIASHFVKRDFVDDTLQVRYVVHQEGIQYYSDQLKPDIISFSNDDMNWLGAIVSESVLDRIKSIRYDAMVDLNQSDEQTLSLLSMELDIPVKIGFQSPLSDKLYTLVIQRSTTGFLETNYETIERILGL</sequence>
<dbReference type="InterPro" id="IPR054207">
    <property type="entry name" value="DUF6913"/>
</dbReference>
<proteinExistence type="predicted"/>
<accession>A0A381T8T8</accession>